<dbReference type="AlphaFoldDB" id="A0A830BKE6"/>
<keyword evidence="7 12" id="KW-0560">Oxidoreductase</keyword>
<dbReference type="Proteomes" id="UP000653305">
    <property type="component" value="Unassembled WGS sequence"/>
</dbReference>
<proteinExistence type="inferred from homology"/>
<keyword evidence="6 13" id="KW-1133">Transmembrane helix</keyword>
<evidence type="ECO:0000256" key="5">
    <source>
        <dbReference type="ARBA" id="ARBA00022723"/>
    </source>
</evidence>
<dbReference type="PANTHER" id="PTHR24282:SF273">
    <property type="entry name" value="CYTOCHROME P450 CYP72A219-LIKE"/>
    <property type="match status" value="1"/>
</dbReference>
<dbReference type="InterPro" id="IPR036396">
    <property type="entry name" value="Cyt_P450_sf"/>
</dbReference>
<keyword evidence="9 12" id="KW-0503">Monooxygenase</keyword>
<feature type="transmembrane region" description="Helical" evidence="13">
    <location>
        <begin position="6"/>
        <end position="29"/>
    </location>
</feature>
<evidence type="ECO:0000256" key="13">
    <source>
        <dbReference type="SAM" id="Phobius"/>
    </source>
</evidence>
<comment type="similarity">
    <text evidence="2 12">Belongs to the cytochrome P450 family.</text>
</comment>
<comment type="caution">
    <text evidence="14">The sequence shown here is derived from an EMBL/GenBank/DDBJ whole genome shotgun (WGS) entry which is preliminary data.</text>
</comment>
<dbReference type="GO" id="GO:0004497">
    <property type="term" value="F:monooxygenase activity"/>
    <property type="evidence" value="ECO:0007669"/>
    <property type="project" value="UniProtKB-KW"/>
</dbReference>
<dbReference type="Pfam" id="PF00067">
    <property type="entry name" value="p450"/>
    <property type="match status" value="2"/>
</dbReference>
<dbReference type="SUPFAM" id="SSF48264">
    <property type="entry name" value="Cytochrome P450"/>
    <property type="match status" value="1"/>
</dbReference>
<keyword evidence="5 11" id="KW-0479">Metal-binding</keyword>
<dbReference type="Gene3D" id="1.10.630.10">
    <property type="entry name" value="Cytochrome P450"/>
    <property type="match status" value="1"/>
</dbReference>
<organism evidence="14 15">
    <name type="scientific">Phtheirospermum japonicum</name>
    <dbReference type="NCBI Taxonomy" id="374723"/>
    <lineage>
        <taxon>Eukaryota</taxon>
        <taxon>Viridiplantae</taxon>
        <taxon>Streptophyta</taxon>
        <taxon>Embryophyta</taxon>
        <taxon>Tracheophyta</taxon>
        <taxon>Spermatophyta</taxon>
        <taxon>Magnoliopsida</taxon>
        <taxon>eudicotyledons</taxon>
        <taxon>Gunneridae</taxon>
        <taxon>Pentapetalae</taxon>
        <taxon>asterids</taxon>
        <taxon>lamiids</taxon>
        <taxon>Lamiales</taxon>
        <taxon>Orobanchaceae</taxon>
        <taxon>Orobanchaceae incertae sedis</taxon>
        <taxon>Phtheirospermum</taxon>
    </lineage>
</organism>
<dbReference type="InterPro" id="IPR050665">
    <property type="entry name" value="Cytochrome_P450_Monooxygen"/>
</dbReference>
<comment type="subcellular location">
    <subcellularLocation>
        <location evidence="1">Membrane</location>
        <topology evidence="1">Single-pass membrane protein</topology>
    </subcellularLocation>
</comment>
<dbReference type="GO" id="GO:0016020">
    <property type="term" value="C:membrane"/>
    <property type="evidence" value="ECO:0007669"/>
    <property type="project" value="UniProtKB-SubCell"/>
</dbReference>
<evidence type="ECO:0000256" key="12">
    <source>
        <dbReference type="RuleBase" id="RU000461"/>
    </source>
</evidence>
<feature type="binding site" description="axial binding residue" evidence="11">
    <location>
        <position position="470"/>
    </location>
    <ligand>
        <name>heme</name>
        <dbReference type="ChEBI" id="CHEBI:30413"/>
    </ligand>
    <ligandPart>
        <name>Fe</name>
        <dbReference type="ChEBI" id="CHEBI:18248"/>
    </ligandPart>
</feature>
<evidence type="ECO:0000256" key="10">
    <source>
        <dbReference type="ARBA" id="ARBA00023136"/>
    </source>
</evidence>
<evidence type="ECO:0000256" key="1">
    <source>
        <dbReference type="ARBA" id="ARBA00004167"/>
    </source>
</evidence>
<dbReference type="EMBL" id="BMAC01000158">
    <property type="protein sequence ID" value="GFP87907.1"/>
    <property type="molecule type" value="Genomic_DNA"/>
</dbReference>
<keyword evidence="3 11" id="KW-0349">Heme</keyword>
<keyword evidence="4 13" id="KW-0812">Transmembrane</keyword>
<evidence type="ECO:0000256" key="8">
    <source>
        <dbReference type="ARBA" id="ARBA00023004"/>
    </source>
</evidence>
<evidence type="ECO:0000256" key="9">
    <source>
        <dbReference type="ARBA" id="ARBA00023033"/>
    </source>
</evidence>
<dbReference type="OrthoDB" id="1470350at2759"/>
<evidence type="ECO:0000256" key="6">
    <source>
        <dbReference type="ARBA" id="ARBA00022989"/>
    </source>
</evidence>
<keyword evidence="10 13" id="KW-0472">Membrane</keyword>
<dbReference type="PRINTS" id="PR00463">
    <property type="entry name" value="EP450I"/>
</dbReference>
<evidence type="ECO:0000256" key="2">
    <source>
        <dbReference type="ARBA" id="ARBA00010617"/>
    </source>
</evidence>
<accession>A0A830BKE6</accession>
<dbReference type="PANTHER" id="PTHR24282">
    <property type="entry name" value="CYTOCHROME P450 FAMILY MEMBER"/>
    <property type="match status" value="1"/>
</dbReference>
<keyword evidence="8 11" id="KW-0408">Iron</keyword>
<evidence type="ECO:0000256" key="4">
    <source>
        <dbReference type="ARBA" id="ARBA00022692"/>
    </source>
</evidence>
<evidence type="ECO:0000256" key="7">
    <source>
        <dbReference type="ARBA" id="ARBA00023002"/>
    </source>
</evidence>
<dbReference type="PROSITE" id="PS00086">
    <property type="entry name" value="CYTOCHROME_P450"/>
    <property type="match status" value="1"/>
</dbReference>
<dbReference type="GO" id="GO:0016705">
    <property type="term" value="F:oxidoreductase activity, acting on paired donors, with incorporation or reduction of molecular oxygen"/>
    <property type="evidence" value="ECO:0007669"/>
    <property type="project" value="InterPro"/>
</dbReference>
<protein>
    <submittedName>
        <fullName evidence="14">Cytochrome p450 cyp72a219</fullName>
    </submittedName>
</protein>
<dbReference type="GO" id="GO:0020037">
    <property type="term" value="F:heme binding"/>
    <property type="evidence" value="ECO:0007669"/>
    <property type="project" value="InterPro"/>
</dbReference>
<dbReference type="InterPro" id="IPR002401">
    <property type="entry name" value="Cyt_P450_E_grp-I"/>
</dbReference>
<evidence type="ECO:0000256" key="11">
    <source>
        <dbReference type="PIRSR" id="PIRSR602401-1"/>
    </source>
</evidence>
<comment type="cofactor">
    <cofactor evidence="11">
        <name>heme</name>
        <dbReference type="ChEBI" id="CHEBI:30413"/>
    </cofactor>
</comment>
<reference evidence="14" key="1">
    <citation type="submission" date="2020-07" db="EMBL/GenBank/DDBJ databases">
        <title>Ethylene signaling mediates host invasion by parasitic plants.</title>
        <authorList>
            <person name="Yoshida S."/>
        </authorList>
    </citation>
    <scope>NUCLEOTIDE SEQUENCE</scope>
    <source>
        <strain evidence="14">Okayama</strain>
    </source>
</reference>
<evidence type="ECO:0000313" key="14">
    <source>
        <dbReference type="EMBL" id="GFP87907.1"/>
    </source>
</evidence>
<dbReference type="InterPro" id="IPR001128">
    <property type="entry name" value="Cyt_P450"/>
</dbReference>
<keyword evidence="15" id="KW-1185">Reference proteome</keyword>
<dbReference type="GO" id="GO:0005506">
    <property type="term" value="F:iron ion binding"/>
    <property type="evidence" value="ECO:0007669"/>
    <property type="project" value="InterPro"/>
</dbReference>
<dbReference type="InterPro" id="IPR017972">
    <property type="entry name" value="Cyt_P450_CS"/>
</dbReference>
<sequence>MEVVPQILAVALASVVLIYTWRVLNWAYIRPKRLEKILRKQGLKGSPYKLVYGDLKELQEMNEEAKSKPISLDDDIKPRVHAFITKTLDKYGNGSFFWFGPRPSIILTDPELIKEVMNNNNLYLKPKNSNPLSKLLVQGLVSYEADKWVKHRKLINPAFHLEKLKLMIPAFHLSCDEVLNKWEDSLSPGGSGEVDVWPYLQNLTSDAISRTAFGSSYQEGRRIFELQREQSEHSLKVSRSIYIPGWRFVPTKRNKRMQEIEKEVQFLVRGLINKRVKAMKAGEVSNEDLLGIMLETNFQEIEQHGQETTSVLIVWALVLLSRYPEWQIKAREEVLQVFGNRTPDYDGLNHLKISSMEMGFPEKPKSFAADVRVQARNSIVYVNMICHEVLRLYPPVVALPRFVGEETKLGKLTLPAGVQLLLPTVFLHHDRSIWGDDAMEFKPERFSEGVLKAQKGQGIFFPFGWGPRICIGQMFAMLEAKVALSMILQRFSFELSQSYTHAPHSIITTQPQHGAHLVLHKL</sequence>
<evidence type="ECO:0000313" key="15">
    <source>
        <dbReference type="Proteomes" id="UP000653305"/>
    </source>
</evidence>
<evidence type="ECO:0000256" key="3">
    <source>
        <dbReference type="ARBA" id="ARBA00022617"/>
    </source>
</evidence>
<dbReference type="PRINTS" id="PR00385">
    <property type="entry name" value="P450"/>
</dbReference>
<name>A0A830BKE6_9LAMI</name>
<gene>
    <name evidence="14" type="ORF">PHJA_000934400</name>
</gene>